<dbReference type="EMBL" id="KQ964246">
    <property type="protein sequence ID" value="KXJ95191.1"/>
    <property type="molecule type" value="Genomic_DNA"/>
</dbReference>
<evidence type="ECO:0000313" key="2">
    <source>
        <dbReference type="Proteomes" id="UP000070501"/>
    </source>
</evidence>
<reference evidence="2" key="1">
    <citation type="submission" date="2016-02" db="EMBL/GenBank/DDBJ databases">
        <title>Draft genome sequence of Microdochium bolleyi, a fungal endophyte of beachgrass.</title>
        <authorList>
            <consortium name="DOE Joint Genome Institute"/>
            <person name="David A.S."/>
            <person name="May G."/>
            <person name="Haridas S."/>
            <person name="Lim J."/>
            <person name="Wang M."/>
            <person name="Labutti K."/>
            <person name="Lipzen A."/>
            <person name="Barry K."/>
            <person name="Grigoriev I.V."/>
        </authorList>
    </citation>
    <scope>NUCLEOTIDE SEQUENCE [LARGE SCALE GENOMIC DNA]</scope>
    <source>
        <strain evidence="2">J235TASD1</strain>
    </source>
</reference>
<protein>
    <submittedName>
        <fullName evidence="1">Uncharacterized protein</fullName>
    </submittedName>
</protein>
<proteinExistence type="predicted"/>
<evidence type="ECO:0000313" key="1">
    <source>
        <dbReference type="EMBL" id="KXJ95191.1"/>
    </source>
</evidence>
<accession>A0A136JDE7</accession>
<sequence length="108" mass="11956">MSATRVMRQLPLFTPRQASRGTVRPPTAAAATTGCYCSSMVLLTILFQCHPASLSLSHTHTHTHTHFSARPLPTDGSHTRRLFSERLFALMHATPRRAAVWPCGVRYG</sequence>
<name>A0A136JDE7_9PEZI</name>
<gene>
    <name evidence="1" type="ORF">Micbo1qcDRAFT_157025</name>
</gene>
<dbReference type="Proteomes" id="UP000070501">
    <property type="component" value="Unassembled WGS sequence"/>
</dbReference>
<keyword evidence="2" id="KW-1185">Reference proteome</keyword>
<dbReference type="PROSITE" id="PS51257">
    <property type="entry name" value="PROKAR_LIPOPROTEIN"/>
    <property type="match status" value="1"/>
</dbReference>
<dbReference type="InParanoid" id="A0A136JDE7"/>
<dbReference type="AlphaFoldDB" id="A0A136JDE7"/>
<organism evidence="1 2">
    <name type="scientific">Microdochium bolleyi</name>
    <dbReference type="NCBI Taxonomy" id="196109"/>
    <lineage>
        <taxon>Eukaryota</taxon>
        <taxon>Fungi</taxon>
        <taxon>Dikarya</taxon>
        <taxon>Ascomycota</taxon>
        <taxon>Pezizomycotina</taxon>
        <taxon>Sordariomycetes</taxon>
        <taxon>Xylariomycetidae</taxon>
        <taxon>Xylariales</taxon>
        <taxon>Microdochiaceae</taxon>
        <taxon>Microdochium</taxon>
    </lineage>
</organism>